<accession>I4HXK8</accession>
<comment type="caution">
    <text evidence="1">The sequence shown here is derived from an EMBL/GenBank/DDBJ whole genome shotgun (WGS) entry which is preliminary data.</text>
</comment>
<name>I4HXK8_MICAE</name>
<dbReference type="HOGENOM" id="CLU_3063418_0_0_3"/>
<evidence type="ECO:0000313" key="2">
    <source>
        <dbReference type="Proteomes" id="UP000005291"/>
    </source>
</evidence>
<organism evidence="1 2">
    <name type="scientific">Microcystis aeruginosa PCC 9808</name>
    <dbReference type="NCBI Taxonomy" id="1160284"/>
    <lineage>
        <taxon>Bacteria</taxon>
        <taxon>Bacillati</taxon>
        <taxon>Cyanobacteriota</taxon>
        <taxon>Cyanophyceae</taxon>
        <taxon>Oscillatoriophycideae</taxon>
        <taxon>Chroococcales</taxon>
        <taxon>Microcystaceae</taxon>
        <taxon>Microcystis</taxon>
    </lineage>
</organism>
<dbReference type="InterPro" id="IPR006311">
    <property type="entry name" value="TAT_signal"/>
</dbReference>
<protein>
    <submittedName>
        <fullName evidence="1">Uncharacterized protein</fullName>
    </submittedName>
</protein>
<sequence>MIKVNRRKFGQWISLIGAGVGLAAILDRKNIFSPSTATAIIPPQPPQNSSFPP</sequence>
<dbReference type="RefSeq" id="WP_004162330.1">
    <property type="nucleotide sequence ID" value="NZ_HE973595.1"/>
</dbReference>
<dbReference type="AlphaFoldDB" id="I4HXK8"/>
<evidence type="ECO:0000313" key="1">
    <source>
        <dbReference type="EMBL" id="CCI26782.1"/>
    </source>
</evidence>
<gene>
    <name evidence="1" type="ORF">MICAG_3240002</name>
</gene>
<dbReference type="PROSITE" id="PS51318">
    <property type="entry name" value="TAT"/>
    <property type="match status" value="1"/>
</dbReference>
<reference evidence="1 2" key="1">
    <citation type="submission" date="2012-04" db="EMBL/GenBank/DDBJ databases">
        <authorList>
            <person name="Genoscope - CEA"/>
        </authorList>
    </citation>
    <scope>NUCLEOTIDE SEQUENCE [LARGE SCALE GENOMIC DNA]</scope>
    <source>
        <strain evidence="1 2">9808</strain>
    </source>
</reference>
<proteinExistence type="predicted"/>
<dbReference type="Proteomes" id="UP000005291">
    <property type="component" value="Unassembled WGS sequence"/>
</dbReference>
<dbReference type="EMBL" id="CAIN01000251">
    <property type="protein sequence ID" value="CCI26782.1"/>
    <property type="molecule type" value="Genomic_DNA"/>
</dbReference>